<proteinExistence type="predicted"/>
<dbReference type="VEuPathDB" id="FungiDB:HpaG809179"/>
<dbReference type="EnsemblProtists" id="HpaT809179">
    <property type="protein sequence ID" value="HpaP809179"/>
    <property type="gene ID" value="HpaG809179"/>
</dbReference>
<reference evidence="2" key="1">
    <citation type="journal article" date="2010" name="Science">
        <title>Signatures of adaptation to obligate biotrophy in the Hyaloperonospora arabidopsidis genome.</title>
        <authorList>
            <person name="Baxter L."/>
            <person name="Tripathy S."/>
            <person name="Ishaque N."/>
            <person name="Boot N."/>
            <person name="Cabral A."/>
            <person name="Kemen E."/>
            <person name="Thines M."/>
            <person name="Ah-Fong A."/>
            <person name="Anderson R."/>
            <person name="Badejoko W."/>
            <person name="Bittner-Eddy P."/>
            <person name="Boore J.L."/>
            <person name="Chibucos M.C."/>
            <person name="Coates M."/>
            <person name="Dehal P."/>
            <person name="Delehaunty K."/>
            <person name="Dong S."/>
            <person name="Downton P."/>
            <person name="Dumas B."/>
            <person name="Fabro G."/>
            <person name="Fronick C."/>
            <person name="Fuerstenberg S.I."/>
            <person name="Fulton L."/>
            <person name="Gaulin E."/>
            <person name="Govers F."/>
            <person name="Hughes L."/>
            <person name="Humphray S."/>
            <person name="Jiang R.H."/>
            <person name="Judelson H."/>
            <person name="Kamoun S."/>
            <person name="Kyung K."/>
            <person name="Meijer H."/>
            <person name="Minx P."/>
            <person name="Morris P."/>
            <person name="Nelson J."/>
            <person name="Phuntumart V."/>
            <person name="Qutob D."/>
            <person name="Rehmany A."/>
            <person name="Rougon-Cardoso A."/>
            <person name="Ryden P."/>
            <person name="Torto-Alalibo T."/>
            <person name="Studholme D."/>
            <person name="Wang Y."/>
            <person name="Win J."/>
            <person name="Wood J."/>
            <person name="Clifton S.W."/>
            <person name="Rogers J."/>
            <person name="Van den Ackerveken G."/>
            <person name="Jones J.D."/>
            <person name="McDowell J.M."/>
            <person name="Beynon J."/>
            <person name="Tyler B.M."/>
        </authorList>
    </citation>
    <scope>NUCLEOTIDE SEQUENCE [LARGE SCALE GENOMIC DNA]</scope>
    <source>
        <strain evidence="2">Emoy2</strain>
    </source>
</reference>
<dbReference type="AlphaFoldDB" id="M4BRY9"/>
<keyword evidence="2" id="KW-1185">Reference proteome</keyword>
<dbReference type="HOGENOM" id="CLU_2643304_0_0_1"/>
<accession>M4BRY9</accession>
<reference evidence="1" key="2">
    <citation type="submission" date="2015-06" db="UniProtKB">
        <authorList>
            <consortium name="EnsemblProtists"/>
        </authorList>
    </citation>
    <scope>IDENTIFICATION</scope>
    <source>
        <strain evidence="1">Emoy2</strain>
    </source>
</reference>
<organism evidence="1 2">
    <name type="scientific">Hyaloperonospora arabidopsidis (strain Emoy2)</name>
    <name type="common">Downy mildew agent</name>
    <name type="synonym">Peronospora arabidopsidis</name>
    <dbReference type="NCBI Taxonomy" id="559515"/>
    <lineage>
        <taxon>Eukaryota</taxon>
        <taxon>Sar</taxon>
        <taxon>Stramenopiles</taxon>
        <taxon>Oomycota</taxon>
        <taxon>Peronosporomycetes</taxon>
        <taxon>Peronosporales</taxon>
        <taxon>Peronosporaceae</taxon>
        <taxon>Hyaloperonospora</taxon>
    </lineage>
</organism>
<evidence type="ECO:0000313" key="2">
    <source>
        <dbReference type="Proteomes" id="UP000011713"/>
    </source>
</evidence>
<dbReference type="InParanoid" id="M4BRY9"/>
<protein>
    <submittedName>
        <fullName evidence="1">Uncharacterized protein</fullName>
    </submittedName>
</protein>
<evidence type="ECO:0000313" key="1">
    <source>
        <dbReference type="EnsemblProtists" id="HpaP809179"/>
    </source>
</evidence>
<dbReference type="EMBL" id="JH598678">
    <property type="status" value="NOT_ANNOTATED_CDS"/>
    <property type="molecule type" value="Genomic_DNA"/>
</dbReference>
<name>M4BRY9_HYAAE</name>
<sequence>MTVLSHALFDSNVSKPKGMKLQLVLRPRLPSTVVRARLTGRARGKWQHTPRNASLLRQEQQASRMVRLQGVKCNAFV</sequence>
<dbReference type="Proteomes" id="UP000011713">
    <property type="component" value="Unassembled WGS sequence"/>
</dbReference>